<dbReference type="Gene3D" id="2.120.10.30">
    <property type="entry name" value="TolB, C-terminal domain"/>
    <property type="match status" value="1"/>
</dbReference>
<comment type="function">
    <text evidence="5">Part of the Tol-Pal system, which plays a role in outer membrane invagination during cell division and is important for maintaining outer membrane integrity.</text>
</comment>
<dbReference type="Pfam" id="PF04052">
    <property type="entry name" value="TolB_N"/>
    <property type="match status" value="1"/>
</dbReference>
<sequence precursor="true">MRYLIFVLLSFLIHASAKAELTIEISQGIASAIPISVVPFQVPEGLTTLPEGIVRNDLERSGHFEVLAPKDMLSHPHVQSDIYFTDWRLLKQEYVVVGRVTPLGDKYQVQYQLFDVFNETEILAQTLTGTAEQLRDVAHRISDAIYEQLTGIRGAFSTKIAYVTTNPQRTQFSLAIADSDGAREKVVLRSSYSIFSPTWSPDGKKLAYVMMEDEGSKVYIQDLATGQKELISAQKGINSAPSFSPDGNKLALTLSKDGNSEIYTVDLRTNEWSRITRHYSIDTEPNWMPDGVHIIFTSGRSGSPQIYRVNVETEYVERLTFDGHYNARARLAQDGRFLVLVHQAERGGDFHIASLDLTRGLLQILTEDTYLDESPSVSPNGVMVMYAAKHNNRSILAAVSVDGDVKFLVPSKTGDVREPAWGPYLN</sequence>
<dbReference type="SUPFAM" id="SSF52964">
    <property type="entry name" value="TolB, N-terminal domain"/>
    <property type="match status" value="1"/>
</dbReference>
<feature type="domain" description="TolB N-terminal" evidence="6">
    <location>
        <begin position="21"/>
        <end position="121"/>
    </location>
</feature>
<dbReference type="NCBIfam" id="TIGR02800">
    <property type="entry name" value="propeller_TolB"/>
    <property type="match status" value="1"/>
</dbReference>
<keyword evidence="5" id="KW-0131">Cell cycle</keyword>
<comment type="caution">
    <text evidence="7">The sequence shown here is derived from an EMBL/GenBank/DDBJ whole genome shotgun (WGS) entry which is preliminary data.</text>
</comment>
<comment type="similarity">
    <text evidence="2 5">Belongs to the TolB family.</text>
</comment>
<keyword evidence="8" id="KW-1185">Reference proteome</keyword>
<evidence type="ECO:0000256" key="1">
    <source>
        <dbReference type="ARBA" id="ARBA00004418"/>
    </source>
</evidence>
<protein>
    <recommendedName>
        <fullName evidence="5">Tol-Pal system protein TolB</fullName>
    </recommendedName>
</protein>
<dbReference type="GO" id="GO:0051301">
    <property type="term" value="P:cell division"/>
    <property type="evidence" value="ECO:0007669"/>
    <property type="project" value="UniProtKB-UniRule"/>
</dbReference>
<dbReference type="AlphaFoldDB" id="Q1N0T2"/>
<feature type="chain" id="PRO_5009018938" description="Tol-Pal system protein TolB" evidence="5">
    <location>
        <begin position="20"/>
        <end position="426"/>
    </location>
</feature>
<dbReference type="OrthoDB" id="9802240at2"/>
<evidence type="ECO:0000313" key="7">
    <source>
        <dbReference type="EMBL" id="EAT11751.1"/>
    </source>
</evidence>
<dbReference type="Proteomes" id="UP000004263">
    <property type="component" value="Unassembled WGS sequence"/>
</dbReference>
<dbReference type="PANTHER" id="PTHR36842">
    <property type="entry name" value="PROTEIN TOLB HOMOLOG"/>
    <property type="match status" value="1"/>
</dbReference>
<dbReference type="GO" id="GO:0042597">
    <property type="term" value="C:periplasmic space"/>
    <property type="evidence" value="ECO:0007669"/>
    <property type="project" value="UniProtKB-SubCell"/>
</dbReference>
<name>Q1N0T2_9GAMM</name>
<dbReference type="HOGENOM" id="CLU_047123_0_0_6"/>
<dbReference type="Gene3D" id="3.40.50.10070">
    <property type="entry name" value="TolB, N-terminal domain"/>
    <property type="match status" value="1"/>
</dbReference>
<dbReference type="EMBL" id="AAQH01000013">
    <property type="protein sequence ID" value="EAT11751.1"/>
    <property type="molecule type" value="Genomic_DNA"/>
</dbReference>
<keyword evidence="5" id="KW-0132">Cell division</keyword>
<proteinExistence type="inferred from homology"/>
<dbReference type="RefSeq" id="WP_007016352.1">
    <property type="nucleotide sequence ID" value="NZ_AAQH01000013.1"/>
</dbReference>
<evidence type="ECO:0000313" key="8">
    <source>
        <dbReference type="Proteomes" id="UP000004263"/>
    </source>
</evidence>
<gene>
    <name evidence="5" type="primary">tolB</name>
    <name evidence="7" type="ORF">RED65_05174</name>
</gene>
<dbReference type="InterPro" id="IPR011042">
    <property type="entry name" value="6-blade_b-propeller_TolB-like"/>
</dbReference>
<reference evidence="7 8" key="1">
    <citation type="submission" date="2006-03" db="EMBL/GenBank/DDBJ databases">
        <authorList>
            <person name="Pinhassi J."/>
            <person name="Pedros-Alio C."/>
            <person name="Ferriera S."/>
            <person name="Johnson J."/>
            <person name="Kravitz S."/>
            <person name="Halpern A."/>
            <person name="Remington K."/>
            <person name="Beeson K."/>
            <person name="Tran B."/>
            <person name="Rogers Y.-H."/>
            <person name="Friedman R."/>
            <person name="Venter J.C."/>
        </authorList>
    </citation>
    <scope>NUCLEOTIDE SEQUENCE [LARGE SCALE GENOMIC DNA]</scope>
    <source>
        <strain evidence="7 8">RED65</strain>
    </source>
</reference>
<comment type="subcellular location">
    <subcellularLocation>
        <location evidence="1 5">Periplasm</location>
    </subcellularLocation>
</comment>
<evidence type="ECO:0000256" key="5">
    <source>
        <dbReference type="HAMAP-Rule" id="MF_00671"/>
    </source>
</evidence>
<dbReference type="InterPro" id="IPR014167">
    <property type="entry name" value="Tol-Pal_TolB"/>
</dbReference>
<dbReference type="HAMAP" id="MF_00671">
    <property type="entry name" value="TolB"/>
    <property type="match status" value="1"/>
</dbReference>
<dbReference type="SUPFAM" id="SSF69304">
    <property type="entry name" value="Tricorn protease N-terminal domain"/>
    <property type="match status" value="1"/>
</dbReference>
<dbReference type="Pfam" id="PF07676">
    <property type="entry name" value="PD40"/>
    <property type="match status" value="3"/>
</dbReference>
<evidence type="ECO:0000259" key="6">
    <source>
        <dbReference type="Pfam" id="PF04052"/>
    </source>
</evidence>
<dbReference type="InterPro" id="IPR007195">
    <property type="entry name" value="TolB_N"/>
</dbReference>
<dbReference type="PANTHER" id="PTHR36842:SF1">
    <property type="entry name" value="PROTEIN TOLB"/>
    <property type="match status" value="1"/>
</dbReference>
<accession>Q1N0T2</accession>
<dbReference type="GO" id="GO:0017038">
    <property type="term" value="P:protein import"/>
    <property type="evidence" value="ECO:0007669"/>
    <property type="project" value="InterPro"/>
</dbReference>
<keyword evidence="3 5" id="KW-0732">Signal</keyword>
<feature type="signal peptide" evidence="5">
    <location>
        <begin position="1"/>
        <end position="19"/>
    </location>
</feature>
<evidence type="ECO:0000256" key="4">
    <source>
        <dbReference type="ARBA" id="ARBA00022764"/>
    </source>
</evidence>
<keyword evidence="4 5" id="KW-0574">Periplasm</keyword>
<evidence type="ECO:0000256" key="2">
    <source>
        <dbReference type="ARBA" id="ARBA00009820"/>
    </source>
</evidence>
<evidence type="ECO:0000256" key="3">
    <source>
        <dbReference type="ARBA" id="ARBA00022729"/>
    </source>
</evidence>
<comment type="subunit">
    <text evidence="5">The Tol-Pal system is composed of five core proteins: the inner membrane proteins TolA, TolQ and TolR, the periplasmic protein TolB and the outer membrane protein Pal. They form a network linking the inner and outer membranes and the peptidoglycan layer.</text>
</comment>
<organism evidence="7 8">
    <name type="scientific">Bermanella marisrubri</name>
    <dbReference type="NCBI Taxonomy" id="207949"/>
    <lineage>
        <taxon>Bacteria</taxon>
        <taxon>Pseudomonadati</taxon>
        <taxon>Pseudomonadota</taxon>
        <taxon>Gammaproteobacteria</taxon>
        <taxon>Oceanospirillales</taxon>
        <taxon>Oceanospirillaceae</taxon>
        <taxon>Bermanella</taxon>
    </lineage>
</organism>
<dbReference type="STRING" id="207949.RED65_05174"/>
<dbReference type="InterPro" id="IPR011659">
    <property type="entry name" value="WD40"/>
</dbReference>